<organism evidence="9 10">
    <name type="scientific">Dreissena polymorpha</name>
    <name type="common">Zebra mussel</name>
    <name type="synonym">Mytilus polymorpha</name>
    <dbReference type="NCBI Taxonomy" id="45954"/>
    <lineage>
        <taxon>Eukaryota</taxon>
        <taxon>Metazoa</taxon>
        <taxon>Spiralia</taxon>
        <taxon>Lophotrochozoa</taxon>
        <taxon>Mollusca</taxon>
        <taxon>Bivalvia</taxon>
        <taxon>Autobranchia</taxon>
        <taxon>Heteroconchia</taxon>
        <taxon>Euheterodonta</taxon>
        <taxon>Imparidentia</taxon>
        <taxon>Neoheterodontei</taxon>
        <taxon>Myida</taxon>
        <taxon>Dreissenoidea</taxon>
        <taxon>Dreissenidae</taxon>
        <taxon>Dreissena</taxon>
    </lineage>
</organism>
<feature type="domain" description="Mab-21-like HhH/H2TH-like" evidence="8">
    <location>
        <begin position="387"/>
        <end position="478"/>
    </location>
</feature>
<keyword evidence="3" id="KW-0808">Transferase</keyword>
<evidence type="ECO:0000256" key="2">
    <source>
        <dbReference type="ARBA" id="ARBA00008307"/>
    </source>
</evidence>
<dbReference type="InterPro" id="IPR046906">
    <property type="entry name" value="Mab-21_HhH/H2TH-like"/>
</dbReference>
<evidence type="ECO:0000256" key="3">
    <source>
        <dbReference type="ARBA" id="ARBA00022679"/>
    </source>
</evidence>
<evidence type="ECO:0000313" key="9">
    <source>
        <dbReference type="EMBL" id="KAH3880532.1"/>
    </source>
</evidence>
<feature type="region of interest" description="Disordered" evidence="7">
    <location>
        <begin position="125"/>
        <end position="159"/>
    </location>
</feature>
<evidence type="ECO:0000256" key="6">
    <source>
        <dbReference type="ARBA" id="ARBA00022842"/>
    </source>
</evidence>
<dbReference type="GO" id="GO:0016779">
    <property type="term" value="F:nucleotidyltransferase activity"/>
    <property type="evidence" value="ECO:0007669"/>
    <property type="project" value="UniProtKB-KW"/>
</dbReference>
<proteinExistence type="inferred from homology"/>
<dbReference type="InterPro" id="IPR024810">
    <property type="entry name" value="MAB21L/cGLR"/>
</dbReference>
<dbReference type="Pfam" id="PF20266">
    <property type="entry name" value="Mab-21_C"/>
    <property type="match status" value="1"/>
</dbReference>
<comment type="similarity">
    <text evidence="2">Belongs to the mab-21 family.</text>
</comment>
<dbReference type="SMART" id="SM01265">
    <property type="entry name" value="Mab-21"/>
    <property type="match status" value="1"/>
</dbReference>
<feature type="region of interest" description="Disordered" evidence="7">
    <location>
        <begin position="497"/>
        <end position="516"/>
    </location>
</feature>
<keyword evidence="10" id="KW-1185">Reference proteome</keyword>
<protein>
    <recommendedName>
        <fullName evidence="8">Mab-21-like HhH/H2TH-like domain-containing protein</fullName>
    </recommendedName>
</protein>
<dbReference type="OrthoDB" id="6054650at2759"/>
<dbReference type="AlphaFoldDB" id="A0A9D4RVX5"/>
<evidence type="ECO:0000259" key="8">
    <source>
        <dbReference type="Pfam" id="PF20266"/>
    </source>
</evidence>
<comment type="cofactor">
    <cofactor evidence="1">
        <name>Mg(2+)</name>
        <dbReference type="ChEBI" id="CHEBI:18420"/>
    </cofactor>
</comment>
<keyword evidence="5" id="KW-0479">Metal-binding</keyword>
<dbReference type="Proteomes" id="UP000828390">
    <property type="component" value="Unassembled WGS sequence"/>
</dbReference>
<dbReference type="PANTHER" id="PTHR10656">
    <property type="entry name" value="CELL FATE DETERMINING PROTEIN MAB21-RELATED"/>
    <property type="match status" value="1"/>
</dbReference>
<reference evidence="9" key="2">
    <citation type="submission" date="2020-11" db="EMBL/GenBank/DDBJ databases">
        <authorList>
            <person name="McCartney M.A."/>
            <person name="Auch B."/>
            <person name="Kono T."/>
            <person name="Mallez S."/>
            <person name="Becker A."/>
            <person name="Gohl D.M."/>
            <person name="Silverstein K.A.T."/>
            <person name="Koren S."/>
            <person name="Bechman K.B."/>
            <person name="Herman A."/>
            <person name="Abrahante J.E."/>
            <person name="Garbe J."/>
        </authorList>
    </citation>
    <scope>NUCLEOTIDE SEQUENCE</scope>
    <source>
        <strain evidence="9">Duluth1</strain>
        <tissue evidence="9">Whole animal</tissue>
    </source>
</reference>
<gene>
    <name evidence="9" type="ORF">DPMN_004448</name>
</gene>
<comment type="caution">
    <text evidence="9">The sequence shown here is derived from an EMBL/GenBank/DDBJ whole genome shotgun (WGS) entry which is preliminary data.</text>
</comment>
<accession>A0A9D4RVX5</accession>
<name>A0A9D4RVX5_DREPO</name>
<evidence type="ECO:0000313" key="10">
    <source>
        <dbReference type="Proteomes" id="UP000828390"/>
    </source>
</evidence>
<evidence type="ECO:0000256" key="7">
    <source>
        <dbReference type="SAM" id="MobiDB-lite"/>
    </source>
</evidence>
<feature type="compositionally biased region" description="Low complexity" evidence="7">
    <location>
        <begin position="499"/>
        <end position="508"/>
    </location>
</feature>
<dbReference type="PANTHER" id="PTHR10656:SF42">
    <property type="entry name" value="CYCLIC GMP-AMP SYNTHASE-LIKE PROTEIN-RELATED"/>
    <property type="match status" value="1"/>
</dbReference>
<dbReference type="EMBL" id="JAIWYP010000001">
    <property type="protein sequence ID" value="KAH3880532.1"/>
    <property type="molecule type" value="Genomic_DNA"/>
</dbReference>
<evidence type="ECO:0000256" key="1">
    <source>
        <dbReference type="ARBA" id="ARBA00001946"/>
    </source>
</evidence>
<reference evidence="9" key="1">
    <citation type="journal article" date="2019" name="bioRxiv">
        <title>The Genome of the Zebra Mussel, Dreissena polymorpha: A Resource for Invasive Species Research.</title>
        <authorList>
            <person name="McCartney M.A."/>
            <person name="Auch B."/>
            <person name="Kono T."/>
            <person name="Mallez S."/>
            <person name="Zhang Y."/>
            <person name="Obille A."/>
            <person name="Becker A."/>
            <person name="Abrahante J.E."/>
            <person name="Garbe J."/>
            <person name="Badalamenti J.P."/>
            <person name="Herman A."/>
            <person name="Mangelson H."/>
            <person name="Liachko I."/>
            <person name="Sullivan S."/>
            <person name="Sone E.D."/>
            <person name="Koren S."/>
            <person name="Silverstein K.A.T."/>
            <person name="Beckman K.B."/>
            <person name="Gohl D.M."/>
        </authorList>
    </citation>
    <scope>NUCLEOTIDE SEQUENCE</scope>
    <source>
        <strain evidence="9">Duluth1</strain>
        <tissue evidence="9">Whole animal</tissue>
    </source>
</reference>
<keyword evidence="6" id="KW-0460">Magnesium</keyword>
<dbReference type="Gene3D" id="1.10.1410.40">
    <property type="match status" value="1"/>
</dbReference>
<dbReference type="GO" id="GO:0046872">
    <property type="term" value="F:metal ion binding"/>
    <property type="evidence" value="ECO:0007669"/>
    <property type="project" value="UniProtKB-KW"/>
</dbReference>
<evidence type="ECO:0000256" key="5">
    <source>
        <dbReference type="ARBA" id="ARBA00022723"/>
    </source>
</evidence>
<keyword evidence="4" id="KW-0548">Nucleotidyltransferase</keyword>
<feature type="compositionally biased region" description="Basic and acidic residues" evidence="7">
    <location>
        <begin position="132"/>
        <end position="159"/>
    </location>
</feature>
<sequence length="516" mass="60276">MLPSSYIRRLRTKDLIQHNFPDASNRTFTRFGGNTFTRVDFADRKATHAYLPYLLRERTKTHHSSRVSGQINQVLERLSEIDKKAHDEELIFKRKLKIAFPFEKRDTPIPPQRLERQFSRVSNASKVSKLQPIKEGKESTKTIARKDKGTKDKGTKENVKKNKLVQQEIPQPIVDTIENLTRERMTVIAKMLMKDKRMSQCYKQNPNRIEIFQPTVIEATPAWSQEVKPDLFILVPIKSLRFLKWKCTFRDVGYLEITLPTKPAKNRVDVYAPLRADDEIHLSSSKLNKALVEVFLAGLKVAKFSDFSLMPELNFDYLTDTLELVYTKHLRIPLVPVLYLGTDEPYYAIKPNLPDLDPTSDTLFRACFIVQEENILKKISSTDNGLRMDALKVIHTLCKQDWRLQALSVFQLKNVLMHDIDFEIDHSPRWQRLTRDICVHSILKRLLYFVKKRKLPHFFQPDFDLFSGIPDKTLILMQTPLERLVSNEPQLLRDLQRASRSYESSDSSSESDEDWW</sequence>
<evidence type="ECO:0000256" key="4">
    <source>
        <dbReference type="ARBA" id="ARBA00022695"/>
    </source>
</evidence>